<feature type="region of interest" description="Disordered" evidence="1">
    <location>
        <begin position="28"/>
        <end position="49"/>
    </location>
</feature>
<sequence>MVELSAGKKISLILASTVEILRHHRNTAEEGCENRHGREADTEEENEMAEPTVAFVGNRDTIAFYRSTERDPIGSDPFRF</sequence>
<reference evidence="3" key="1">
    <citation type="submission" date="2013-01" db="EMBL/GenBank/DDBJ databases">
        <title>Draft Genome Sequence of a Mulberry Tree, Morus notabilis C.K. Schneid.</title>
        <authorList>
            <person name="He N."/>
            <person name="Zhao S."/>
        </authorList>
    </citation>
    <scope>NUCLEOTIDE SEQUENCE</scope>
</reference>
<keyword evidence="3" id="KW-1185">Reference proteome</keyword>
<evidence type="ECO:0000313" key="2">
    <source>
        <dbReference type="EMBL" id="EXC19386.1"/>
    </source>
</evidence>
<dbReference type="EMBL" id="KE345859">
    <property type="protein sequence ID" value="EXC19386.1"/>
    <property type="molecule type" value="Genomic_DNA"/>
</dbReference>
<dbReference type="AlphaFoldDB" id="W9SNS0"/>
<protein>
    <submittedName>
        <fullName evidence="2">Uncharacterized protein</fullName>
    </submittedName>
</protein>
<evidence type="ECO:0000256" key="1">
    <source>
        <dbReference type="SAM" id="MobiDB-lite"/>
    </source>
</evidence>
<gene>
    <name evidence="2" type="ORF">L484_010403</name>
</gene>
<accession>W9SNS0</accession>
<dbReference type="Proteomes" id="UP000030645">
    <property type="component" value="Unassembled WGS sequence"/>
</dbReference>
<organism evidence="2 3">
    <name type="scientific">Morus notabilis</name>
    <dbReference type="NCBI Taxonomy" id="981085"/>
    <lineage>
        <taxon>Eukaryota</taxon>
        <taxon>Viridiplantae</taxon>
        <taxon>Streptophyta</taxon>
        <taxon>Embryophyta</taxon>
        <taxon>Tracheophyta</taxon>
        <taxon>Spermatophyta</taxon>
        <taxon>Magnoliopsida</taxon>
        <taxon>eudicotyledons</taxon>
        <taxon>Gunneridae</taxon>
        <taxon>Pentapetalae</taxon>
        <taxon>rosids</taxon>
        <taxon>fabids</taxon>
        <taxon>Rosales</taxon>
        <taxon>Moraceae</taxon>
        <taxon>Moreae</taxon>
        <taxon>Morus</taxon>
    </lineage>
</organism>
<feature type="compositionally biased region" description="Basic and acidic residues" evidence="1">
    <location>
        <begin position="28"/>
        <end position="40"/>
    </location>
</feature>
<proteinExistence type="predicted"/>
<evidence type="ECO:0000313" key="3">
    <source>
        <dbReference type="Proteomes" id="UP000030645"/>
    </source>
</evidence>
<name>W9SNS0_9ROSA</name>